<reference evidence="8" key="1">
    <citation type="submission" date="2021-01" db="EMBL/GenBank/DDBJ databases">
        <authorList>
            <person name="Corre E."/>
            <person name="Pelletier E."/>
            <person name="Niang G."/>
            <person name="Scheremetjew M."/>
            <person name="Finn R."/>
            <person name="Kale V."/>
            <person name="Holt S."/>
            <person name="Cochrane G."/>
            <person name="Meng A."/>
            <person name="Brown T."/>
            <person name="Cohen L."/>
        </authorList>
    </citation>
    <scope>NUCLEOTIDE SEQUENCE</scope>
    <source>
        <strain evidence="8">CCMP1381</strain>
    </source>
</reference>
<dbReference type="GO" id="GO:0050086">
    <property type="term" value="F:mannitol 2-dehydrogenase activity"/>
    <property type="evidence" value="ECO:0007669"/>
    <property type="project" value="UniProtKB-EC"/>
</dbReference>
<dbReference type="PANTHER" id="PTHR43362">
    <property type="entry name" value="MANNITOL DEHYDROGENASE DSF1-RELATED"/>
    <property type="match status" value="1"/>
</dbReference>
<dbReference type="InterPro" id="IPR000669">
    <property type="entry name" value="Mannitol_DH"/>
</dbReference>
<evidence type="ECO:0000256" key="3">
    <source>
        <dbReference type="ARBA" id="ARBA00038970"/>
    </source>
</evidence>
<dbReference type="InterPro" id="IPR008927">
    <property type="entry name" value="6-PGluconate_DH-like_C_sf"/>
</dbReference>
<feature type="domain" description="Mannitol dehydrogenase C-terminal" evidence="7">
    <location>
        <begin position="470"/>
        <end position="618"/>
    </location>
</feature>
<dbReference type="SUPFAM" id="SSF51735">
    <property type="entry name" value="NAD(P)-binding Rossmann-fold domains"/>
    <property type="match status" value="1"/>
</dbReference>
<keyword evidence="2" id="KW-0560">Oxidoreductase</keyword>
<dbReference type="Pfam" id="PF01232">
    <property type="entry name" value="Mannitol_dh"/>
    <property type="match status" value="1"/>
</dbReference>
<dbReference type="PRINTS" id="PR00084">
    <property type="entry name" value="MTLDHDRGNASE"/>
</dbReference>
<dbReference type="Gene3D" id="3.40.50.720">
    <property type="entry name" value="NAD(P)-binding Rossmann-like Domain"/>
    <property type="match status" value="1"/>
</dbReference>
<organism evidence="8">
    <name type="scientific">Octactis speculum</name>
    <dbReference type="NCBI Taxonomy" id="3111310"/>
    <lineage>
        <taxon>Eukaryota</taxon>
        <taxon>Sar</taxon>
        <taxon>Stramenopiles</taxon>
        <taxon>Ochrophyta</taxon>
        <taxon>Dictyochophyceae</taxon>
        <taxon>Dictyochales</taxon>
        <taxon>Dictyochaceae</taxon>
        <taxon>Octactis</taxon>
    </lineage>
</organism>
<dbReference type="PANTHER" id="PTHR43362:SF1">
    <property type="entry name" value="MANNITOL DEHYDROGENASE 2-RELATED"/>
    <property type="match status" value="1"/>
</dbReference>
<feature type="compositionally biased region" description="Basic and acidic residues" evidence="5">
    <location>
        <begin position="32"/>
        <end position="41"/>
    </location>
</feature>
<dbReference type="InterPro" id="IPR013328">
    <property type="entry name" value="6PGD_dom2"/>
</dbReference>
<evidence type="ECO:0000256" key="1">
    <source>
        <dbReference type="ARBA" id="ARBA00006541"/>
    </source>
</evidence>
<comment type="catalytic activity">
    <reaction evidence="4">
        <text>D-mannitol + NAD(+) = D-fructose + NADH + H(+)</text>
        <dbReference type="Rhea" id="RHEA:12084"/>
        <dbReference type="ChEBI" id="CHEBI:15378"/>
        <dbReference type="ChEBI" id="CHEBI:16899"/>
        <dbReference type="ChEBI" id="CHEBI:37721"/>
        <dbReference type="ChEBI" id="CHEBI:57540"/>
        <dbReference type="ChEBI" id="CHEBI:57945"/>
        <dbReference type="EC" id="1.1.1.67"/>
    </reaction>
</comment>
<evidence type="ECO:0000259" key="6">
    <source>
        <dbReference type="Pfam" id="PF01232"/>
    </source>
</evidence>
<evidence type="ECO:0000259" key="7">
    <source>
        <dbReference type="Pfam" id="PF08125"/>
    </source>
</evidence>
<dbReference type="InterPro" id="IPR013118">
    <property type="entry name" value="Mannitol_DH_C"/>
</dbReference>
<accession>A0A7S2CF24</accession>
<dbReference type="EMBL" id="HBGS01028254">
    <property type="protein sequence ID" value="CAD9423930.1"/>
    <property type="molecule type" value="Transcribed_RNA"/>
</dbReference>
<proteinExistence type="inferred from homology"/>
<dbReference type="SUPFAM" id="SSF48179">
    <property type="entry name" value="6-phosphogluconate dehydrogenase C-terminal domain-like"/>
    <property type="match status" value="1"/>
</dbReference>
<dbReference type="InterPro" id="IPR013131">
    <property type="entry name" value="Mannitol_DH_N"/>
</dbReference>
<dbReference type="Gene3D" id="1.10.1040.10">
    <property type="entry name" value="N-(1-d-carboxylethyl)-l-norvaline Dehydrogenase, domain 2"/>
    <property type="match status" value="1"/>
</dbReference>
<evidence type="ECO:0000256" key="4">
    <source>
        <dbReference type="ARBA" id="ARBA00047733"/>
    </source>
</evidence>
<dbReference type="InterPro" id="IPR050988">
    <property type="entry name" value="Mannitol_DH/Oxidoreductase"/>
</dbReference>
<sequence length="709" mass="78385">MDSASLDTWNKEVQKRGWEPIADPNSSSTPRKKTDTDKDAESKVAMDDAYLLMNRAAEFRSGYGNWRKGASKGVKGEVLDIKVEKGEGATVGEQGYRAGYKNWRKGKASGAVTKSSGVTKHSVTRNMSVTMLSAESAASAANNGENWIKFFLHPDSSFNKILDGAAEVLPICSKNLPIIAHRNKGVVTVPGYARKVNSFNGIICHMGVGGFHRSHEAMYLDKLLNMDAISEDKDDPIKKRWAIIGIGLMPWDLKMKETLEAQNCLYTLMTRSPKNNATAIIGSIVDYMYAPDDRNKVLERLSNPQTKIVSLTVTEKGYCLTNGGVLDLDNTMIATDLTSPRAPQTAVGMIAEALRIRRLRGVSPFTVLSCDNLPGNGDLSRKMVIGYLQALGDPQLLAWVETYGTFPNTMVDRITPITKDEHIDLIRATYNMRDNWPVIAEDYTQWVIEDNFVNGCRPALEAGGALMVGDVHAYEMMKLRLLNAGHSALSYISYLAGHRFVDAAMTDPMVHNFIKMYFEEHTETLAPVPGVDVTDYKKSLAMRFSNPYIKDTLQRLAEDGSQKLVTTMRDPAIENIEAGREIGLFCFVVAAWIRYLVGFDTDNNPIAIKDPRGEELSAMAKAICHVEDGKPGRGSPESPKEFMTTVFGADLGSRDQAINGVHRMLTMMLDVGPNSLLELLAKDPEMFYGANRMRCTSIDGDVEDGDMFF</sequence>
<dbReference type="AlphaFoldDB" id="A0A7S2CF24"/>
<evidence type="ECO:0000313" key="8">
    <source>
        <dbReference type="EMBL" id="CAD9423930.1"/>
    </source>
</evidence>
<evidence type="ECO:0000256" key="2">
    <source>
        <dbReference type="ARBA" id="ARBA00023002"/>
    </source>
</evidence>
<feature type="compositionally biased region" description="Basic and acidic residues" evidence="5">
    <location>
        <begin position="9"/>
        <end position="18"/>
    </location>
</feature>
<comment type="similarity">
    <text evidence="1">Belongs to the mannitol dehydrogenase family.</text>
</comment>
<protein>
    <recommendedName>
        <fullName evidence="3">mannitol 2-dehydrogenase</fullName>
        <ecNumber evidence="3">1.1.1.67</ecNumber>
    </recommendedName>
</protein>
<dbReference type="EC" id="1.1.1.67" evidence="3"/>
<feature type="domain" description="Mannitol dehydrogenase N-terminal" evidence="6">
    <location>
        <begin position="203"/>
        <end position="460"/>
    </location>
</feature>
<dbReference type="InterPro" id="IPR036291">
    <property type="entry name" value="NAD(P)-bd_dom_sf"/>
</dbReference>
<evidence type="ECO:0000256" key="5">
    <source>
        <dbReference type="SAM" id="MobiDB-lite"/>
    </source>
</evidence>
<name>A0A7S2CF24_9STRA</name>
<gene>
    <name evidence="8" type="ORF">DSPE1174_LOCUS14312</name>
</gene>
<feature type="region of interest" description="Disordered" evidence="5">
    <location>
        <begin position="1"/>
        <end position="41"/>
    </location>
</feature>
<dbReference type="Pfam" id="PF08125">
    <property type="entry name" value="Mannitol_dh_C"/>
    <property type="match status" value="1"/>
</dbReference>